<dbReference type="EMBL" id="KE525333">
    <property type="protein sequence ID" value="KFB47739.1"/>
    <property type="molecule type" value="Genomic_DNA"/>
</dbReference>
<reference evidence="1 3" key="1">
    <citation type="journal article" date="2014" name="BMC Genomics">
        <title>Genome sequence of Anopheles sinensis provides insight into genetics basis of mosquito competence for malaria parasites.</title>
        <authorList>
            <person name="Zhou D."/>
            <person name="Zhang D."/>
            <person name="Ding G."/>
            <person name="Shi L."/>
            <person name="Hou Q."/>
            <person name="Ye Y."/>
            <person name="Xu Y."/>
            <person name="Zhou H."/>
            <person name="Xiong C."/>
            <person name="Li S."/>
            <person name="Yu J."/>
            <person name="Hong S."/>
            <person name="Yu X."/>
            <person name="Zou P."/>
            <person name="Chen C."/>
            <person name="Chang X."/>
            <person name="Wang W."/>
            <person name="Lv Y."/>
            <person name="Sun Y."/>
            <person name="Ma L."/>
            <person name="Shen B."/>
            <person name="Zhu C."/>
        </authorList>
    </citation>
    <scope>NUCLEOTIDE SEQUENCE [LARGE SCALE GENOMIC DNA]</scope>
</reference>
<dbReference type="AlphaFoldDB" id="A0A084WBZ5"/>
<dbReference type="Proteomes" id="UP000030765">
    <property type="component" value="Unassembled WGS sequence"/>
</dbReference>
<evidence type="ECO:0000313" key="1">
    <source>
        <dbReference type="EMBL" id="KFB47739.1"/>
    </source>
</evidence>
<accession>A0A084WBZ5</accession>
<organism evidence="1">
    <name type="scientific">Anopheles sinensis</name>
    <name type="common">Mosquito</name>
    <dbReference type="NCBI Taxonomy" id="74873"/>
    <lineage>
        <taxon>Eukaryota</taxon>
        <taxon>Metazoa</taxon>
        <taxon>Ecdysozoa</taxon>
        <taxon>Arthropoda</taxon>
        <taxon>Hexapoda</taxon>
        <taxon>Insecta</taxon>
        <taxon>Pterygota</taxon>
        <taxon>Neoptera</taxon>
        <taxon>Endopterygota</taxon>
        <taxon>Diptera</taxon>
        <taxon>Nematocera</taxon>
        <taxon>Culicoidea</taxon>
        <taxon>Culicidae</taxon>
        <taxon>Anophelinae</taxon>
        <taxon>Anopheles</taxon>
    </lineage>
</organism>
<keyword evidence="1" id="KW-0371">Homeobox</keyword>
<reference evidence="2" key="2">
    <citation type="submission" date="2020-05" db="UniProtKB">
        <authorList>
            <consortium name="EnsemblMetazoa"/>
        </authorList>
    </citation>
    <scope>IDENTIFICATION</scope>
</reference>
<name>A0A084WBZ5_ANOSI</name>
<sequence length="155" mass="17372">MYIVKSSPTVQLFNHTRLDPTRPGQLTVPSTISPPDSPANLRASLFLGYRGSGARFARHSKHRARNAGEQIIESRKSDYGCKCIPASQPASQPQGRWFAVQCTVCTRYRPGFKRPISSKREFDCSTIDVWRFLAVGTELAFDRTLAGQAVTQRKR</sequence>
<dbReference type="VEuPathDB" id="VectorBase:ASIC015806"/>
<evidence type="ECO:0000313" key="2">
    <source>
        <dbReference type="EnsemblMetazoa" id="ASIC015806-PA"/>
    </source>
</evidence>
<keyword evidence="1" id="KW-0238">DNA-binding</keyword>
<gene>
    <name evidence="1" type="ORF">ZHAS_00015806</name>
</gene>
<dbReference type="GO" id="GO:0003677">
    <property type="term" value="F:DNA binding"/>
    <property type="evidence" value="ECO:0007669"/>
    <property type="project" value="UniProtKB-KW"/>
</dbReference>
<dbReference type="EnsemblMetazoa" id="ASIC015806-RA">
    <property type="protein sequence ID" value="ASIC015806-PA"/>
    <property type="gene ID" value="ASIC015806"/>
</dbReference>
<protein>
    <submittedName>
        <fullName evidence="1 2">Putative homeobox protein knotted-1-like 5</fullName>
    </submittedName>
</protein>
<dbReference type="EMBL" id="ATLV01022528">
    <property type="status" value="NOT_ANNOTATED_CDS"/>
    <property type="molecule type" value="Genomic_DNA"/>
</dbReference>
<keyword evidence="3" id="KW-1185">Reference proteome</keyword>
<evidence type="ECO:0000313" key="3">
    <source>
        <dbReference type="Proteomes" id="UP000030765"/>
    </source>
</evidence>
<proteinExistence type="predicted"/>